<evidence type="ECO:0000256" key="1">
    <source>
        <dbReference type="ARBA" id="ARBA00023125"/>
    </source>
</evidence>
<dbReference type="AlphaFoldDB" id="A0A0A5G1M8"/>
<keyword evidence="3" id="KW-1185">Reference proteome</keyword>
<dbReference type="Gene3D" id="3.30.1380.20">
    <property type="entry name" value="Trafficking protein particle complex subunit 3"/>
    <property type="match status" value="1"/>
</dbReference>
<dbReference type="CDD" id="cd00090">
    <property type="entry name" value="HTH_ARSR"/>
    <property type="match status" value="1"/>
</dbReference>
<gene>
    <name evidence="2" type="ORF">N783_15440</name>
</gene>
<dbReference type="Gene3D" id="1.10.10.10">
    <property type="entry name" value="Winged helix-like DNA-binding domain superfamily/Winged helix DNA-binding domain"/>
    <property type="match status" value="1"/>
</dbReference>
<protein>
    <submittedName>
        <fullName evidence="2">Transcriptional regulator</fullName>
    </submittedName>
</protein>
<dbReference type="eggNOG" id="COG2345">
    <property type="taxonomic scope" value="Bacteria"/>
</dbReference>
<dbReference type="STRING" id="1385511.GCA_000425225_01732"/>
<dbReference type="InterPro" id="IPR011991">
    <property type="entry name" value="ArsR-like_HTH"/>
</dbReference>
<dbReference type="InterPro" id="IPR036390">
    <property type="entry name" value="WH_DNA-bd_sf"/>
</dbReference>
<evidence type="ECO:0000313" key="2">
    <source>
        <dbReference type="EMBL" id="KGX85008.1"/>
    </source>
</evidence>
<reference evidence="2 3" key="1">
    <citation type="submission" date="2013-08" db="EMBL/GenBank/DDBJ databases">
        <authorList>
            <person name="Huang J."/>
            <person name="Wang G."/>
        </authorList>
    </citation>
    <scope>NUCLEOTIDE SEQUENCE [LARGE SCALE GENOMIC DNA]</scope>
    <source>
        <strain evidence="2 3">BH030004</strain>
    </source>
</reference>
<dbReference type="Pfam" id="PF12840">
    <property type="entry name" value="HTH_20"/>
    <property type="match status" value="1"/>
</dbReference>
<proteinExistence type="predicted"/>
<dbReference type="InterPro" id="IPR036388">
    <property type="entry name" value="WH-like_DNA-bd_sf"/>
</dbReference>
<comment type="caution">
    <text evidence="2">The sequence shown here is derived from an EMBL/GenBank/DDBJ whole genome shotgun (WGS) entry which is preliminary data.</text>
</comment>
<accession>A0A0A5G1M8</accession>
<dbReference type="SUPFAM" id="SSF46785">
    <property type="entry name" value="Winged helix' DNA-binding domain"/>
    <property type="match status" value="1"/>
</dbReference>
<organism evidence="2 3">
    <name type="scientific">Pontibacillus marinus BH030004 = DSM 16465</name>
    <dbReference type="NCBI Taxonomy" id="1385511"/>
    <lineage>
        <taxon>Bacteria</taxon>
        <taxon>Bacillati</taxon>
        <taxon>Bacillota</taxon>
        <taxon>Bacilli</taxon>
        <taxon>Bacillales</taxon>
        <taxon>Bacillaceae</taxon>
        <taxon>Pontibacillus</taxon>
    </lineage>
</organism>
<keyword evidence="1" id="KW-0238">DNA-binding</keyword>
<dbReference type="RefSeq" id="WP_027448596.1">
    <property type="nucleotide sequence ID" value="NZ_AVPF01000045.1"/>
</dbReference>
<dbReference type="EMBL" id="AVPF01000045">
    <property type="protein sequence ID" value="KGX85008.1"/>
    <property type="molecule type" value="Genomic_DNA"/>
</dbReference>
<sequence length="229" mass="26612">MEQALTVSMVLSDPTRYYIYQYLSELNEEVSVLEIAKKFNIHPNVARLHLSKLEQAHMLQSQTKKTGKGGRPSRLYSLANKEIQLNFPYRDYKLLATMAMEVVQELGEQGEQILYKTGYKYGQEILETHLNSTPSDMTIENKIEKLRHISNIIGIYPRFEYVKHKNTIFFSIHNCPFKDLAQKKPELVCKMHSQLIKGMLDSLFKNIELQEGENMMEGCSSCSYKAFLW</sequence>
<dbReference type="OrthoDB" id="2729610at2"/>
<name>A0A0A5G1M8_9BACI</name>
<dbReference type="Proteomes" id="UP000030403">
    <property type="component" value="Unassembled WGS sequence"/>
</dbReference>
<evidence type="ECO:0000313" key="3">
    <source>
        <dbReference type="Proteomes" id="UP000030403"/>
    </source>
</evidence>
<dbReference type="GO" id="GO:0003677">
    <property type="term" value="F:DNA binding"/>
    <property type="evidence" value="ECO:0007669"/>
    <property type="project" value="UniProtKB-KW"/>
</dbReference>